<evidence type="ECO:0000256" key="1">
    <source>
        <dbReference type="ARBA" id="ARBA00001966"/>
    </source>
</evidence>
<dbReference type="InterPro" id="IPR036724">
    <property type="entry name" value="Cobalamin-bd_sf"/>
</dbReference>
<dbReference type="GO" id="GO:0005829">
    <property type="term" value="C:cytosol"/>
    <property type="evidence" value="ECO:0007669"/>
    <property type="project" value="TreeGrafter"/>
</dbReference>
<proteinExistence type="predicted"/>
<dbReference type="SFLD" id="SFLDG01082">
    <property type="entry name" value="B12-binding_domain_containing"/>
    <property type="match status" value="1"/>
</dbReference>
<dbReference type="GO" id="GO:0046872">
    <property type="term" value="F:metal ion binding"/>
    <property type="evidence" value="ECO:0007669"/>
    <property type="project" value="UniProtKB-KW"/>
</dbReference>
<protein>
    <submittedName>
        <fullName evidence="10">Radical SAM protein</fullName>
    </submittedName>
</protein>
<evidence type="ECO:0000256" key="5">
    <source>
        <dbReference type="ARBA" id="ARBA00022723"/>
    </source>
</evidence>
<dbReference type="InterPro" id="IPR006638">
    <property type="entry name" value="Elp3/MiaA/NifB-like_rSAM"/>
</dbReference>
<accession>A0A523XPQ2</accession>
<dbReference type="GO" id="GO:0031419">
    <property type="term" value="F:cobalamin binding"/>
    <property type="evidence" value="ECO:0007669"/>
    <property type="project" value="InterPro"/>
</dbReference>
<keyword evidence="5" id="KW-0479">Metal-binding</keyword>
<comment type="cofactor">
    <cofactor evidence="1">
        <name>[4Fe-4S] cluster</name>
        <dbReference type="ChEBI" id="CHEBI:49883"/>
    </cofactor>
</comment>
<gene>
    <name evidence="10" type="ORF">E3J38_04200</name>
</gene>
<dbReference type="InterPro" id="IPR006158">
    <property type="entry name" value="Cobalamin-bd"/>
</dbReference>
<keyword evidence="3" id="KW-0808">Transferase</keyword>
<dbReference type="CDD" id="cd02068">
    <property type="entry name" value="radical_SAM_B12_BD"/>
    <property type="match status" value="1"/>
</dbReference>
<dbReference type="AlphaFoldDB" id="A0A523XPQ2"/>
<dbReference type="CDD" id="cd01335">
    <property type="entry name" value="Radical_SAM"/>
    <property type="match status" value="1"/>
</dbReference>
<evidence type="ECO:0000256" key="6">
    <source>
        <dbReference type="ARBA" id="ARBA00023004"/>
    </source>
</evidence>
<dbReference type="PROSITE" id="PS51332">
    <property type="entry name" value="B12_BINDING"/>
    <property type="match status" value="1"/>
</dbReference>
<comment type="caution">
    <text evidence="10">The sequence shown here is derived from an EMBL/GenBank/DDBJ whole genome shotgun (WGS) entry which is preliminary data.</text>
</comment>
<evidence type="ECO:0000259" key="8">
    <source>
        <dbReference type="PROSITE" id="PS51332"/>
    </source>
</evidence>
<dbReference type="PROSITE" id="PS51918">
    <property type="entry name" value="RADICAL_SAM"/>
    <property type="match status" value="1"/>
</dbReference>
<keyword evidence="7" id="KW-0411">Iron-sulfur</keyword>
<dbReference type="InterPro" id="IPR007197">
    <property type="entry name" value="rSAM"/>
</dbReference>
<dbReference type="GO" id="GO:0003824">
    <property type="term" value="F:catalytic activity"/>
    <property type="evidence" value="ECO:0007669"/>
    <property type="project" value="InterPro"/>
</dbReference>
<feature type="domain" description="Radical SAM core" evidence="9">
    <location>
        <begin position="183"/>
        <end position="399"/>
    </location>
</feature>
<evidence type="ECO:0000256" key="7">
    <source>
        <dbReference type="ARBA" id="ARBA00023014"/>
    </source>
</evidence>
<dbReference type="Gene3D" id="3.40.50.280">
    <property type="entry name" value="Cobalamin-binding domain"/>
    <property type="match status" value="1"/>
</dbReference>
<dbReference type="InterPro" id="IPR023404">
    <property type="entry name" value="rSAM_horseshoe"/>
</dbReference>
<reference evidence="10 11" key="1">
    <citation type="submission" date="2019-03" db="EMBL/GenBank/DDBJ databases">
        <title>Metabolic potential of uncultured bacteria and archaea associated with petroleum seepage in deep-sea sediments.</title>
        <authorList>
            <person name="Dong X."/>
            <person name="Hubert C."/>
        </authorList>
    </citation>
    <scope>NUCLEOTIDE SEQUENCE [LARGE SCALE GENOMIC DNA]</scope>
    <source>
        <strain evidence="10">E29_bin36</strain>
    </source>
</reference>
<keyword evidence="4" id="KW-0949">S-adenosyl-L-methionine</keyword>
<dbReference type="InterPro" id="IPR058240">
    <property type="entry name" value="rSAM_sf"/>
</dbReference>
<keyword evidence="2" id="KW-0489">Methyltransferase</keyword>
<evidence type="ECO:0000313" key="11">
    <source>
        <dbReference type="Proteomes" id="UP000315534"/>
    </source>
</evidence>
<dbReference type="Gene3D" id="3.80.30.20">
    <property type="entry name" value="tm_1862 like domain"/>
    <property type="match status" value="1"/>
</dbReference>
<dbReference type="InterPro" id="IPR051198">
    <property type="entry name" value="BchE-like"/>
</dbReference>
<feature type="domain" description="B12-binding" evidence="8">
    <location>
        <begin position="1"/>
        <end position="137"/>
    </location>
</feature>
<sequence>MKILLLSPPQQNIYGRFGPPYAPLGLLHIGACLRAAVHDVEFLDMALYPGEFRARLKSFRPEMVCITSVTPTFPSALEIARVVKSESSAHVVFGGPHVSILPEEPLKTGKVDFVVVGEGEETIVELAQAIRGGDPCQVNGLCMRSNGETFLTGRRRPVEKLDSLPFPDWTLVRHIGAYAPPEAHSRRVFTIMTSRGCPFDCSFCVSSKLFGKKIRRRSVQNVLAEMVSLVRNQEAAEIHFADDCFTSNKKWVLDFCDAVKREKLRINLSFMNGLRADEVDEEVLAALKNAGVRTVGFGVETGNKSLMEKSGKRLSLDAVEKAFEISRKMGLNTWGFFIIGFPKETREQALATFALARRLDPDFAKFFPLVPYPGSEVFEEMEDAGLLGCHDWASYGLYSGYVPTLSQMSSTEVADLVRTFYKKFYLRPRKFFLRLLRVRSVVELWLNLRMALFLGRRFAGRGVSHTV</sequence>
<dbReference type="Pfam" id="PF02310">
    <property type="entry name" value="B12-binding"/>
    <property type="match status" value="1"/>
</dbReference>
<dbReference type="SUPFAM" id="SSF52242">
    <property type="entry name" value="Cobalamin (vitamin B12)-binding domain"/>
    <property type="match status" value="1"/>
</dbReference>
<organism evidence="10 11">
    <name type="scientific">candidate division TA06 bacterium</name>
    <dbReference type="NCBI Taxonomy" id="2250710"/>
    <lineage>
        <taxon>Bacteria</taxon>
        <taxon>Bacteria division TA06</taxon>
    </lineage>
</organism>
<dbReference type="SFLD" id="SFLDG01123">
    <property type="entry name" value="methyltransferase_(Class_B)"/>
    <property type="match status" value="1"/>
</dbReference>
<dbReference type="InterPro" id="IPR034466">
    <property type="entry name" value="Methyltransferase_Class_B"/>
</dbReference>
<name>A0A523XPQ2_UNCT6</name>
<keyword evidence="6" id="KW-0408">Iron</keyword>
<evidence type="ECO:0000256" key="3">
    <source>
        <dbReference type="ARBA" id="ARBA00022679"/>
    </source>
</evidence>
<evidence type="ECO:0000313" key="10">
    <source>
        <dbReference type="EMBL" id="TET81271.1"/>
    </source>
</evidence>
<evidence type="ECO:0000256" key="4">
    <source>
        <dbReference type="ARBA" id="ARBA00022691"/>
    </source>
</evidence>
<dbReference type="PANTHER" id="PTHR43409">
    <property type="entry name" value="ANAEROBIC MAGNESIUM-PROTOPORPHYRIN IX MONOMETHYL ESTER CYCLASE-RELATED"/>
    <property type="match status" value="1"/>
</dbReference>
<dbReference type="SUPFAM" id="SSF102114">
    <property type="entry name" value="Radical SAM enzymes"/>
    <property type="match status" value="1"/>
</dbReference>
<dbReference type="EMBL" id="SOIP01000257">
    <property type="protein sequence ID" value="TET81271.1"/>
    <property type="molecule type" value="Genomic_DNA"/>
</dbReference>
<dbReference type="Pfam" id="PF04055">
    <property type="entry name" value="Radical_SAM"/>
    <property type="match status" value="1"/>
</dbReference>
<dbReference type="Proteomes" id="UP000315534">
    <property type="component" value="Unassembled WGS sequence"/>
</dbReference>
<dbReference type="PANTHER" id="PTHR43409:SF7">
    <property type="entry name" value="BLL1977 PROTEIN"/>
    <property type="match status" value="1"/>
</dbReference>
<evidence type="ECO:0000259" key="9">
    <source>
        <dbReference type="PROSITE" id="PS51918"/>
    </source>
</evidence>
<dbReference type="SMART" id="SM00729">
    <property type="entry name" value="Elp3"/>
    <property type="match status" value="1"/>
</dbReference>
<dbReference type="GO" id="GO:0051539">
    <property type="term" value="F:4 iron, 4 sulfur cluster binding"/>
    <property type="evidence" value="ECO:0007669"/>
    <property type="project" value="UniProtKB-KW"/>
</dbReference>
<evidence type="ECO:0000256" key="2">
    <source>
        <dbReference type="ARBA" id="ARBA00022603"/>
    </source>
</evidence>
<dbReference type="SFLD" id="SFLDS00029">
    <property type="entry name" value="Radical_SAM"/>
    <property type="match status" value="1"/>
</dbReference>